<comment type="caution">
    <text evidence="2">The sequence shown here is derived from an EMBL/GenBank/DDBJ whole genome shotgun (WGS) entry which is preliminary data.</text>
</comment>
<dbReference type="EMBL" id="VSSQ01082356">
    <property type="protein sequence ID" value="MPN31011.1"/>
    <property type="molecule type" value="Genomic_DNA"/>
</dbReference>
<feature type="region of interest" description="Disordered" evidence="1">
    <location>
        <begin position="13"/>
        <end position="47"/>
    </location>
</feature>
<gene>
    <name evidence="2" type="ORF">SDC9_178482</name>
</gene>
<protein>
    <submittedName>
        <fullName evidence="2">Uncharacterized protein</fullName>
    </submittedName>
</protein>
<reference evidence="2" key="1">
    <citation type="submission" date="2019-08" db="EMBL/GenBank/DDBJ databases">
        <authorList>
            <person name="Kucharzyk K."/>
            <person name="Murdoch R.W."/>
            <person name="Higgins S."/>
            <person name="Loffler F."/>
        </authorList>
    </citation>
    <scope>NUCLEOTIDE SEQUENCE</scope>
</reference>
<evidence type="ECO:0000256" key="1">
    <source>
        <dbReference type="SAM" id="MobiDB-lite"/>
    </source>
</evidence>
<sequence length="204" mass="21913">MIRGVPVAPVEQRIQHPRDKTDSAVVAQRRQQRVPGPVENRPAHPDEGNVLRTCDVLAVGVAEQQIHRLVLDQLVQQEQVAVAFDVGLLELRAQDLLGPPVELLAGGTGEDVHGDHAEVAAELGQAQHMVGITEDGDLLALEVQLGIDDQVDQLATLPLDVGRDGSATEPQNLQESVGGRDADRQVEQLARHVGPVLHLDSSLT</sequence>
<accession>A0A645GVV4</accession>
<evidence type="ECO:0000313" key="2">
    <source>
        <dbReference type="EMBL" id="MPN31011.1"/>
    </source>
</evidence>
<feature type="region of interest" description="Disordered" evidence="1">
    <location>
        <begin position="161"/>
        <end position="182"/>
    </location>
</feature>
<organism evidence="2">
    <name type="scientific">bioreactor metagenome</name>
    <dbReference type="NCBI Taxonomy" id="1076179"/>
    <lineage>
        <taxon>unclassified sequences</taxon>
        <taxon>metagenomes</taxon>
        <taxon>ecological metagenomes</taxon>
    </lineage>
</organism>
<feature type="compositionally biased region" description="Basic and acidic residues" evidence="1">
    <location>
        <begin position="13"/>
        <end position="22"/>
    </location>
</feature>
<proteinExistence type="predicted"/>
<name>A0A645GVV4_9ZZZZ</name>
<dbReference type="AlphaFoldDB" id="A0A645GVV4"/>